<protein>
    <recommendedName>
        <fullName evidence="4">Cytochrome b5 heme-binding domain-containing protein</fullName>
    </recommendedName>
</protein>
<dbReference type="InterPro" id="IPR050577">
    <property type="entry name" value="MAPR/NEUFC/NENF-like"/>
</dbReference>
<feature type="domain" description="Cytochrome b5 heme-binding" evidence="4">
    <location>
        <begin position="106"/>
        <end position="188"/>
    </location>
</feature>
<keyword evidence="6" id="KW-1185">Reference proteome</keyword>
<gene>
    <name evidence="5" type="ORF">B0T10DRAFT_484815</name>
</gene>
<name>A0A9P9ATM3_9HYPO</name>
<proteinExistence type="inferred from homology"/>
<evidence type="ECO:0000313" key="5">
    <source>
        <dbReference type="EMBL" id="KAH6891251.1"/>
    </source>
</evidence>
<reference evidence="5 6" key="1">
    <citation type="journal article" date="2021" name="Nat. Commun.">
        <title>Genetic determinants of endophytism in the Arabidopsis root mycobiome.</title>
        <authorList>
            <person name="Mesny F."/>
            <person name="Miyauchi S."/>
            <person name="Thiergart T."/>
            <person name="Pickel B."/>
            <person name="Atanasova L."/>
            <person name="Karlsson M."/>
            <person name="Huettel B."/>
            <person name="Barry K.W."/>
            <person name="Haridas S."/>
            <person name="Chen C."/>
            <person name="Bauer D."/>
            <person name="Andreopoulos W."/>
            <person name="Pangilinan J."/>
            <person name="LaButti K."/>
            <person name="Riley R."/>
            <person name="Lipzen A."/>
            <person name="Clum A."/>
            <person name="Drula E."/>
            <person name="Henrissat B."/>
            <person name="Kohler A."/>
            <person name="Grigoriev I.V."/>
            <person name="Martin F.M."/>
            <person name="Hacquard S."/>
        </authorList>
    </citation>
    <scope>NUCLEOTIDE SEQUENCE [LARGE SCALE GENOMIC DNA]</scope>
    <source>
        <strain evidence="5 6">MPI-CAGE-CH-0241</strain>
    </source>
</reference>
<dbReference type="PANTHER" id="PTHR10281">
    <property type="entry name" value="MEMBRANE-ASSOCIATED PROGESTERONE RECEPTOR COMPONENT-RELATED"/>
    <property type="match status" value="1"/>
</dbReference>
<comment type="caution">
    <text evidence="5">The sequence shown here is derived from an EMBL/GenBank/DDBJ whole genome shotgun (WGS) entry which is preliminary data.</text>
</comment>
<dbReference type="SUPFAM" id="SSF55856">
    <property type="entry name" value="Cytochrome b5-like heme/steroid binding domain"/>
    <property type="match status" value="1"/>
</dbReference>
<dbReference type="Proteomes" id="UP000777438">
    <property type="component" value="Unassembled WGS sequence"/>
</dbReference>
<dbReference type="Gene3D" id="3.10.120.10">
    <property type="entry name" value="Cytochrome b5-like heme/steroid binding domain"/>
    <property type="match status" value="1"/>
</dbReference>
<dbReference type="PANTHER" id="PTHR10281:SF76">
    <property type="entry name" value="CALCUTTA CUP-RELATED"/>
    <property type="match status" value="1"/>
</dbReference>
<dbReference type="Pfam" id="PF00173">
    <property type="entry name" value="Cyt-b5"/>
    <property type="match status" value="1"/>
</dbReference>
<keyword evidence="3" id="KW-0472">Membrane</keyword>
<organism evidence="5 6">
    <name type="scientific">Thelonectria olida</name>
    <dbReference type="NCBI Taxonomy" id="1576542"/>
    <lineage>
        <taxon>Eukaryota</taxon>
        <taxon>Fungi</taxon>
        <taxon>Dikarya</taxon>
        <taxon>Ascomycota</taxon>
        <taxon>Pezizomycotina</taxon>
        <taxon>Sordariomycetes</taxon>
        <taxon>Hypocreomycetidae</taxon>
        <taxon>Hypocreales</taxon>
        <taxon>Nectriaceae</taxon>
        <taxon>Thelonectria</taxon>
    </lineage>
</organism>
<dbReference type="EMBL" id="JAGPYM010000008">
    <property type="protein sequence ID" value="KAH6891251.1"/>
    <property type="molecule type" value="Genomic_DNA"/>
</dbReference>
<dbReference type="InterPro" id="IPR001199">
    <property type="entry name" value="Cyt_B5-like_heme/steroid-bd"/>
</dbReference>
<feature type="region of interest" description="Disordered" evidence="2">
    <location>
        <begin position="1"/>
        <end position="39"/>
    </location>
</feature>
<sequence length="270" mass="30874">MADSELRQRKPVEAEEPEKEATPDSPVDTPKKKKTRRVRVQDEEDAYSPYLDVLRVLSFLFLASCGLSYVITGGDSWWWGRRHTPDVLTVQYWKDLIKGPDPPIYLTPDELQRYDGTDAELPLYLALNGTVYDVTNGRHIYGPGGSYSVFAGVDAARAFVTGCFKDDRTPDMRNVELMFLPLDDPETDAHWTEEELAALRVKELEVAKQKVHDALLHWVNFFGKSKKYHKVGYLVREDDWLEKEPLKELCAPAHRGRKKRVVPAPSEPTN</sequence>
<evidence type="ECO:0000256" key="2">
    <source>
        <dbReference type="SAM" id="MobiDB-lite"/>
    </source>
</evidence>
<feature type="compositionally biased region" description="Basic and acidic residues" evidence="2">
    <location>
        <begin position="1"/>
        <end position="13"/>
    </location>
</feature>
<feature type="transmembrane region" description="Helical" evidence="3">
    <location>
        <begin position="53"/>
        <end position="72"/>
    </location>
</feature>
<evidence type="ECO:0000256" key="3">
    <source>
        <dbReference type="SAM" id="Phobius"/>
    </source>
</evidence>
<keyword evidence="3" id="KW-0812">Transmembrane</keyword>
<dbReference type="GO" id="GO:0012505">
    <property type="term" value="C:endomembrane system"/>
    <property type="evidence" value="ECO:0007669"/>
    <property type="project" value="TreeGrafter"/>
</dbReference>
<accession>A0A9P9ATM3</accession>
<dbReference type="FunFam" id="3.10.120.10:FF:000018">
    <property type="entry name" value="Heme/steroid binding domain protein, putative"/>
    <property type="match status" value="1"/>
</dbReference>
<dbReference type="InterPro" id="IPR036400">
    <property type="entry name" value="Cyt_B5-like_heme/steroid_sf"/>
</dbReference>
<evidence type="ECO:0000256" key="1">
    <source>
        <dbReference type="ARBA" id="ARBA00038357"/>
    </source>
</evidence>
<dbReference type="SMART" id="SM01117">
    <property type="entry name" value="Cyt-b5"/>
    <property type="match status" value="1"/>
</dbReference>
<comment type="similarity">
    <text evidence="1">Belongs to the cytochrome b5 family. MAPR subfamily.</text>
</comment>
<evidence type="ECO:0000259" key="4">
    <source>
        <dbReference type="SMART" id="SM01117"/>
    </source>
</evidence>
<dbReference type="OrthoDB" id="10257697at2759"/>
<keyword evidence="3" id="KW-1133">Transmembrane helix</keyword>
<dbReference type="AlphaFoldDB" id="A0A9P9ATM3"/>
<dbReference type="GO" id="GO:0016020">
    <property type="term" value="C:membrane"/>
    <property type="evidence" value="ECO:0007669"/>
    <property type="project" value="TreeGrafter"/>
</dbReference>
<evidence type="ECO:0000313" key="6">
    <source>
        <dbReference type="Proteomes" id="UP000777438"/>
    </source>
</evidence>